<dbReference type="PANTHER" id="PTHR38008:SF2">
    <property type="entry name" value="HEMOLYSIN"/>
    <property type="match status" value="1"/>
</dbReference>
<dbReference type="PANTHER" id="PTHR38008">
    <property type="entry name" value="HEMOLYSIN-RELATED"/>
    <property type="match status" value="1"/>
</dbReference>
<protein>
    <recommendedName>
        <fullName evidence="3">Hemolysin</fullName>
    </recommendedName>
</protein>
<organism evidence="1 2">
    <name type="scientific">Acetobacter ascendens</name>
    <dbReference type="NCBI Taxonomy" id="481146"/>
    <lineage>
        <taxon>Bacteria</taxon>
        <taxon>Pseudomonadati</taxon>
        <taxon>Pseudomonadota</taxon>
        <taxon>Alphaproteobacteria</taxon>
        <taxon>Acetobacterales</taxon>
        <taxon>Acetobacteraceae</taxon>
        <taxon>Acetobacter</taxon>
    </lineage>
</organism>
<accession>A0A1D8QUM9</accession>
<dbReference type="Proteomes" id="UP000175973">
    <property type="component" value="Chromosome"/>
</dbReference>
<gene>
    <name evidence="1" type="ORF">A4S02_03755</name>
</gene>
<reference evidence="2" key="1">
    <citation type="submission" date="2016-04" db="EMBL/GenBank/DDBJ databases">
        <authorList>
            <person name="Jeon C.O."/>
            <person name="Cho G.Y."/>
            <person name="Jeong H.I."/>
            <person name="Kim K.H."/>
        </authorList>
    </citation>
    <scope>NUCLEOTIDE SEQUENCE [LARGE SCALE GENOMIC DNA]</scope>
    <source>
        <strain evidence="2">LMG 1590</strain>
    </source>
</reference>
<dbReference type="InterPro" id="IPR005590">
    <property type="entry name" value="DUF333"/>
</dbReference>
<keyword evidence="2" id="KW-1185">Reference proteome</keyword>
<dbReference type="EMBL" id="CP015164">
    <property type="protein sequence ID" value="AOW46036.1"/>
    <property type="molecule type" value="Genomic_DNA"/>
</dbReference>
<evidence type="ECO:0000313" key="2">
    <source>
        <dbReference type="Proteomes" id="UP000175973"/>
    </source>
</evidence>
<dbReference type="AlphaFoldDB" id="A0A1D8QUM9"/>
<name>A0A1D8QUM9_9PROT</name>
<dbReference type="Pfam" id="PF03891">
    <property type="entry name" value="DUF333"/>
    <property type="match status" value="1"/>
</dbReference>
<proteinExistence type="predicted"/>
<sequence>MLKTYSGLYAILNVYNSACHDAAGMKENKMSAKKGVSGAILAVALTGILGGCHEQHEENANRAVRPLRMPNPAAVYCVKKGGTLSTESTDKGQISYCHLPDGSVMEEWELFRKDNPMPKK</sequence>
<dbReference type="KEGG" id="aasc:A4S02_03755"/>
<evidence type="ECO:0000313" key="1">
    <source>
        <dbReference type="EMBL" id="AOW46036.1"/>
    </source>
</evidence>
<evidence type="ECO:0008006" key="3">
    <source>
        <dbReference type="Google" id="ProtNLM"/>
    </source>
</evidence>